<dbReference type="Pfam" id="PF10127">
    <property type="entry name" value="RlaP"/>
    <property type="match status" value="1"/>
</dbReference>
<dbReference type="Proteomes" id="UP001601992">
    <property type="component" value="Unassembled WGS sequence"/>
</dbReference>
<name>A0ABW6S557_9NOCA</name>
<dbReference type="PANTHER" id="PTHR34817">
    <property type="entry name" value="NUCLEOTIDYLTRANSFERASE"/>
    <property type="match status" value="1"/>
</dbReference>
<sequence>MSLRAIPDSMDPTVVGEIDAELDRICREDRVSIRLAVESGSRAWGFPSPDSDYDCRFVYVAELDRYLSPWAARDVIETPLTALLDVNGWDLAKALRLLVNGNAALIEWLMSPIVYRGDTAFREQLRALADEVADRDRIARHYLHLGERHWRLFDGTGSLKKVFYSLRPAMALRWLREHPGAAIAPMHLPTLSAQCELPADLVAAVGELTELKSRTREMGSGPAPVAIARFIDEEFARAVEEFPSTRGRERDAAKLEAAEFFRAQALAVG</sequence>
<organism evidence="1 2">
    <name type="scientific">Nocardia jiangxiensis</name>
    <dbReference type="NCBI Taxonomy" id="282685"/>
    <lineage>
        <taxon>Bacteria</taxon>
        <taxon>Bacillati</taxon>
        <taxon>Actinomycetota</taxon>
        <taxon>Actinomycetes</taxon>
        <taxon>Mycobacteriales</taxon>
        <taxon>Nocardiaceae</taxon>
        <taxon>Nocardia</taxon>
    </lineage>
</organism>
<evidence type="ECO:0000313" key="1">
    <source>
        <dbReference type="EMBL" id="MFF3571389.1"/>
    </source>
</evidence>
<keyword evidence="2" id="KW-1185">Reference proteome</keyword>
<evidence type="ECO:0000313" key="2">
    <source>
        <dbReference type="Proteomes" id="UP001601992"/>
    </source>
</evidence>
<dbReference type="EMBL" id="JBIAQY010000010">
    <property type="protein sequence ID" value="MFF3571389.1"/>
    <property type="molecule type" value="Genomic_DNA"/>
</dbReference>
<protein>
    <submittedName>
        <fullName evidence="1">DNA polymerase beta superfamily protein</fullName>
    </submittedName>
</protein>
<dbReference type="PANTHER" id="PTHR34817:SF2">
    <property type="entry name" value="NUCLEOTIDYLTRANSFERASE"/>
    <property type="match status" value="1"/>
</dbReference>
<comment type="caution">
    <text evidence="1">The sequence shown here is derived from an EMBL/GenBank/DDBJ whole genome shotgun (WGS) entry which is preliminary data.</text>
</comment>
<reference evidence="1 2" key="1">
    <citation type="submission" date="2024-10" db="EMBL/GenBank/DDBJ databases">
        <title>The Natural Products Discovery Center: Release of the First 8490 Sequenced Strains for Exploring Actinobacteria Biosynthetic Diversity.</title>
        <authorList>
            <person name="Kalkreuter E."/>
            <person name="Kautsar S.A."/>
            <person name="Yang D."/>
            <person name="Bader C.D."/>
            <person name="Teijaro C.N."/>
            <person name="Fluegel L."/>
            <person name="Davis C.M."/>
            <person name="Simpson J.R."/>
            <person name="Lauterbach L."/>
            <person name="Steele A.D."/>
            <person name="Gui C."/>
            <person name="Meng S."/>
            <person name="Li G."/>
            <person name="Viehrig K."/>
            <person name="Ye F."/>
            <person name="Su P."/>
            <person name="Kiefer A.F."/>
            <person name="Nichols A."/>
            <person name="Cepeda A.J."/>
            <person name="Yan W."/>
            <person name="Fan B."/>
            <person name="Jiang Y."/>
            <person name="Adhikari A."/>
            <person name="Zheng C.-J."/>
            <person name="Schuster L."/>
            <person name="Cowan T.M."/>
            <person name="Smanski M.J."/>
            <person name="Chevrette M.G."/>
            <person name="De Carvalho L.P.S."/>
            <person name="Shen B."/>
        </authorList>
    </citation>
    <scope>NUCLEOTIDE SEQUENCE [LARGE SCALE GENOMIC DNA]</scope>
    <source>
        <strain evidence="1 2">NPDC002593</strain>
    </source>
</reference>
<proteinExistence type="predicted"/>
<accession>A0ABW6S557</accession>
<gene>
    <name evidence="1" type="ORF">ACFYXQ_26780</name>
</gene>
<dbReference type="RefSeq" id="WP_218008854.1">
    <property type="nucleotide sequence ID" value="NZ_JBIAQY010000010.1"/>
</dbReference>
<dbReference type="InterPro" id="IPR018775">
    <property type="entry name" value="RlaP"/>
</dbReference>